<accession>A0AA38IH06</accession>
<evidence type="ECO:0000256" key="1">
    <source>
        <dbReference type="ARBA" id="ARBA00004200"/>
    </source>
</evidence>
<evidence type="ECO:0000256" key="2">
    <source>
        <dbReference type="ARBA" id="ARBA00004275"/>
    </source>
</evidence>
<feature type="domain" description="Mff-like" evidence="13">
    <location>
        <begin position="51"/>
        <end position="156"/>
    </location>
</feature>
<dbReference type="AlphaFoldDB" id="A0AA38IH06"/>
<keyword evidence="8" id="KW-0496">Mitochondrion</keyword>
<feature type="region of interest" description="Disordered" evidence="11">
    <location>
        <begin position="178"/>
        <end position="198"/>
    </location>
</feature>
<dbReference type="Proteomes" id="UP001168821">
    <property type="component" value="Unassembled WGS sequence"/>
</dbReference>
<evidence type="ECO:0000256" key="5">
    <source>
        <dbReference type="ARBA" id="ARBA00022787"/>
    </source>
</evidence>
<dbReference type="PANTHER" id="PTHR16501">
    <property type="entry name" value="TRANSPORT AND GOLGI ORGANIZATION PROTEIN 11"/>
    <property type="match status" value="1"/>
</dbReference>
<keyword evidence="5" id="KW-1000">Mitochondrion outer membrane</keyword>
<evidence type="ECO:0000313" key="15">
    <source>
        <dbReference type="Proteomes" id="UP001168821"/>
    </source>
</evidence>
<keyword evidence="7" id="KW-0175">Coiled coil</keyword>
<feature type="domain" description="Mff-like" evidence="13">
    <location>
        <begin position="172"/>
        <end position="253"/>
    </location>
</feature>
<evidence type="ECO:0000256" key="6">
    <source>
        <dbReference type="ARBA" id="ARBA00022989"/>
    </source>
</evidence>
<keyword evidence="9 12" id="KW-0472">Membrane</keyword>
<evidence type="ECO:0000256" key="11">
    <source>
        <dbReference type="SAM" id="MobiDB-lite"/>
    </source>
</evidence>
<dbReference type="Pfam" id="PF05644">
    <property type="entry name" value="Miff"/>
    <property type="match status" value="2"/>
</dbReference>
<comment type="subcellular location">
    <subcellularLocation>
        <location evidence="1">Mitochondrion outer membrane</location>
        <topology evidence="1">Single-pass type IV membrane protein</topology>
    </subcellularLocation>
    <subcellularLocation>
        <location evidence="2">Peroxisome</location>
    </subcellularLocation>
</comment>
<keyword evidence="10" id="KW-0576">Peroxisome</keyword>
<dbReference type="InterPro" id="IPR039433">
    <property type="entry name" value="Mff-like_dom"/>
</dbReference>
<dbReference type="EMBL" id="JALNTZ010000004">
    <property type="protein sequence ID" value="KAJ3654011.1"/>
    <property type="molecule type" value="Genomic_DNA"/>
</dbReference>
<keyword evidence="6 12" id="KW-1133">Transmembrane helix</keyword>
<protein>
    <recommendedName>
        <fullName evidence="13">Mff-like domain-containing protein</fullName>
    </recommendedName>
</protein>
<sequence>MSYVICQIQNVRTAVVIKPNLAKIALGAPSAVTTITKKMSANASPSHYTEDAFVTDANFKVEINQKMKVPDKISFTTDLNGGNPGLWDRDNINMQVPERILVVGQHQHIGTRAPPREIVFDNSVLPAEPYPGDVRVATPPRTLTLDKYPFPTLEEMDDPELEQIPVIKPKKKPAFDDSDLSLSVRESTPPIGGSGDRLTPAEEILHLRRQMAKLNRRVMALELENLGRLQKEKFLLGFGVAYLLLKVIVWMNRD</sequence>
<dbReference type="GO" id="GO:0005777">
    <property type="term" value="C:peroxisome"/>
    <property type="evidence" value="ECO:0007669"/>
    <property type="project" value="UniProtKB-SubCell"/>
</dbReference>
<proteinExistence type="inferred from homology"/>
<gene>
    <name evidence="14" type="ORF">Zmor_013226</name>
</gene>
<evidence type="ECO:0000313" key="14">
    <source>
        <dbReference type="EMBL" id="KAJ3654011.1"/>
    </source>
</evidence>
<evidence type="ECO:0000256" key="3">
    <source>
        <dbReference type="ARBA" id="ARBA00009806"/>
    </source>
</evidence>
<evidence type="ECO:0000256" key="9">
    <source>
        <dbReference type="ARBA" id="ARBA00023136"/>
    </source>
</evidence>
<keyword evidence="4 12" id="KW-0812">Transmembrane</keyword>
<evidence type="ECO:0000256" key="10">
    <source>
        <dbReference type="ARBA" id="ARBA00023140"/>
    </source>
</evidence>
<feature type="transmembrane region" description="Helical" evidence="12">
    <location>
        <begin position="234"/>
        <end position="251"/>
    </location>
</feature>
<evidence type="ECO:0000256" key="12">
    <source>
        <dbReference type="SAM" id="Phobius"/>
    </source>
</evidence>
<evidence type="ECO:0000256" key="4">
    <source>
        <dbReference type="ARBA" id="ARBA00022692"/>
    </source>
</evidence>
<evidence type="ECO:0000259" key="13">
    <source>
        <dbReference type="Pfam" id="PF05644"/>
    </source>
</evidence>
<name>A0AA38IH06_9CUCU</name>
<organism evidence="14 15">
    <name type="scientific">Zophobas morio</name>
    <dbReference type="NCBI Taxonomy" id="2755281"/>
    <lineage>
        <taxon>Eukaryota</taxon>
        <taxon>Metazoa</taxon>
        <taxon>Ecdysozoa</taxon>
        <taxon>Arthropoda</taxon>
        <taxon>Hexapoda</taxon>
        <taxon>Insecta</taxon>
        <taxon>Pterygota</taxon>
        <taxon>Neoptera</taxon>
        <taxon>Endopterygota</taxon>
        <taxon>Coleoptera</taxon>
        <taxon>Polyphaga</taxon>
        <taxon>Cucujiformia</taxon>
        <taxon>Tenebrionidae</taxon>
        <taxon>Zophobas</taxon>
    </lineage>
</organism>
<evidence type="ECO:0000256" key="7">
    <source>
        <dbReference type="ARBA" id="ARBA00023054"/>
    </source>
</evidence>
<dbReference type="InterPro" id="IPR008518">
    <property type="entry name" value="Mff/Tango-11"/>
</dbReference>
<dbReference type="PANTHER" id="PTHR16501:SF6">
    <property type="entry name" value="TRANSPORT AND GOLGI ORGANIZATION PROTEIN 11"/>
    <property type="match status" value="1"/>
</dbReference>
<comment type="similarity">
    <text evidence="3">Belongs to the Tango11 family.</text>
</comment>
<evidence type="ECO:0000256" key="8">
    <source>
        <dbReference type="ARBA" id="ARBA00023128"/>
    </source>
</evidence>
<dbReference type="GO" id="GO:0005741">
    <property type="term" value="C:mitochondrial outer membrane"/>
    <property type="evidence" value="ECO:0007669"/>
    <property type="project" value="UniProtKB-SubCell"/>
</dbReference>
<reference evidence="14" key="1">
    <citation type="journal article" date="2023" name="G3 (Bethesda)">
        <title>Whole genome assemblies of Zophobas morio and Tenebrio molitor.</title>
        <authorList>
            <person name="Kaur S."/>
            <person name="Stinson S.A."/>
            <person name="diCenzo G.C."/>
        </authorList>
    </citation>
    <scope>NUCLEOTIDE SEQUENCE</scope>
    <source>
        <strain evidence="14">QUZm001</strain>
    </source>
</reference>
<comment type="caution">
    <text evidence="14">The sequence shown here is derived from an EMBL/GenBank/DDBJ whole genome shotgun (WGS) entry which is preliminary data.</text>
</comment>
<keyword evidence="15" id="KW-1185">Reference proteome</keyword>